<dbReference type="InterPro" id="IPR050222">
    <property type="entry name" value="MATE_MdtK"/>
</dbReference>
<sequence length="462" mass="48136">MALQEQIQWVVRLSVPAILAEISSIAMQYIDAAMVGSLGGNASAAVGLVTSTTWLFNGLCVSAATGFSVQVAQLIGADKDAQARSVLRQAILGTLCFGLVAALAGIGISFALPRWLGGEPGIRPAASQYFLIYACALPASQLRRMAGNMLQCSGDMRTPSALNVLMCLLDILFNSLLIFPARHISLFGGSVSLPGAGMGVAGAALGTALSELAVAALMLYALCLRSPKLRLKRGGSWRVQKGIQLTALRLALPMALERVVLSGAQILSTRIIAPLGTISVAANSLAVTAESLCYMPGYGIGSASTTLVGQSIGAGRTDLARRFAYLSTALGVAVMACSGALMFLLAPLMFSILTPDTAIQALGVRVLQIEAFAEPLYAVSIVVTGALRGAGDTLAPSILNLISMWGVRITAAFLLAPRFGLVGVWLAMCGELCIRGILFLIRLLRGKWLTLPSLAKNGSEPQ</sequence>
<evidence type="ECO:0000256" key="7">
    <source>
        <dbReference type="ARBA" id="ARBA00022475"/>
    </source>
</evidence>
<organism evidence="14 15">
    <name type="scientific">Oscillibacter hominis</name>
    <dbReference type="NCBI Taxonomy" id="2763056"/>
    <lineage>
        <taxon>Bacteria</taxon>
        <taxon>Bacillati</taxon>
        <taxon>Bacillota</taxon>
        <taxon>Clostridia</taxon>
        <taxon>Eubacteriales</taxon>
        <taxon>Oscillospiraceae</taxon>
        <taxon>Oscillibacter</taxon>
    </lineage>
</organism>
<comment type="similarity">
    <text evidence="3">Belongs to the multi antimicrobial extrusion (MATE) (TC 2.A.66.1) family.</text>
</comment>
<dbReference type="GO" id="GO:0042910">
    <property type="term" value="F:xenobiotic transmembrane transporter activity"/>
    <property type="evidence" value="ECO:0007669"/>
    <property type="project" value="InterPro"/>
</dbReference>
<comment type="function">
    <text evidence="1">Multidrug efflux pump.</text>
</comment>
<feature type="transmembrane region" description="Helical" evidence="13">
    <location>
        <begin position="90"/>
        <end position="116"/>
    </location>
</feature>
<feature type="transmembrane region" description="Helical" evidence="13">
    <location>
        <begin position="122"/>
        <end position="140"/>
    </location>
</feature>
<evidence type="ECO:0000256" key="3">
    <source>
        <dbReference type="ARBA" id="ARBA00010199"/>
    </source>
</evidence>
<evidence type="ECO:0000256" key="2">
    <source>
        <dbReference type="ARBA" id="ARBA00004651"/>
    </source>
</evidence>
<dbReference type="Proteomes" id="UP000515960">
    <property type="component" value="Chromosome"/>
</dbReference>
<dbReference type="PANTHER" id="PTHR43298">
    <property type="entry name" value="MULTIDRUG RESISTANCE PROTEIN NORM-RELATED"/>
    <property type="match status" value="1"/>
</dbReference>
<name>A0A7G9B8K4_9FIRM</name>
<dbReference type="CDD" id="cd13137">
    <property type="entry name" value="MATE_NorM_like"/>
    <property type="match status" value="1"/>
</dbReference>
<dbReference type="KEGG" id="ohi:H8790_10095"/>
<evidence type="ECO:0000313" key="14">
    <source>
        <dbReference type="EMBL" id="QNL45885.1"/>
    </source>
</evidence>
<evidence type="ECO:0000256" key="8">
    <source>
        <dbReference type="ARBA" id="ARBA00022692"/>
    </source>
</evidence>
<evidence type="ECO:0000256" key="5">
    <source>
        <dbReference type="ARBA" id="ARBA00022448"/>
    </source>
</evidence>
<feature type="transmembrane region" description="Helical" evidence="13">
    <location>
        <begin position="422"/>
        <end position="444"/>
    </location>
</feature>
<feature type="transmembrane region" description="Helical" evidence="13">
    <location>
        <begin position="9"/>
        <end position="30"/>
    </location>
</feature>
<evidence type="ECO:0000256" key="10">
    <source>
        <dbReference type="ARBA" id="ARBA00023065"/>
    </source>
</evidence>
<dbReference type="GO" id="GO:0006811">
    <property type="term" value="P:monoatomic ion transport"/>
    <property type="evidence" value="ECO:0007669"/>
    <property type="project" value="UniProtKB-KW"/>
</dbReference>
<reference evidence="14 15" key="1">
    <citation type="submission" date="2020-08" db="EMBL/GenBank/DDBJ databases">
        <authorList>
            <person name="Liu C."/>
            <person name="Sun Q."/>
        </authorList>
    </citation>
    <scope>NUCLEOTIDE SEQUENCE [LARGE SCALE GENOMIC DNA]</scope>
    <source>
        <strain evidence="14 15">NSJ-62</strain>
    </source>
</reference>
<dbReference type="EMBL" id="CP060490">
    <property type="protein sequence ID" value="QNL45885.1"/>
    <property type="molecule type" value="Genomic_DNA"/>
</dbReference>
<feature type="transmembrane region" description="Helical" evidence="13">
    <location>
        <begin position="161"/>
        <end position="181"/>
    </location>
</feature>
<evidence type="ECO:0000256" key="1">
    <source>
        <dbReference type="ARBA" id="ARBA00003408"/>
    </source>
</evidence>
<evidence type="ECO:0000256" key="6">
    <source>
        <dbReference type="ARBA" id="ARBA00022449"/>
    </source>
</evidence>
<keyword evidence="8 13" id="KW-0812">Transmembrane</keyword>
<keyword evidence="7" id="KW-1003">Cell membrane</keyword>
<evidence type="ECO:0000256" key="13">
    <source>
        <dbReference type="SAM" id="Phobius"/>
    </source>
</evidence>
<dbReference type="AlphaFoldDB" id="A0A7G9B8K4"/>
<keyword evidence="15" id="KW-1185">Reference proteome</keyword>
<dbReference type="GO" id="GO:0005886">
    <property type="term" value="C:plasma membrane"/>
    <property type="evidence" value="ECO:0007669"/>
    <property type="project" value="UniProtKB-SubCell"/>
</dbReference>
<dbReference type="NCBIfam" id="TIGR00797">
    <property type="entry name" value="matE"/>
    <property type="match status" value="1"/>
</dbReference>
<feature type="transmembrane region" description="Helical" evidence="13">
    <location>
        <begin position="323"/>
        <end position="346"/>
    </location>
</feature>
<evidence type="ECO:0000256" key="4">
    <source>
        <dbReference type="ARBA" id="ARBA00020268"/>
    </source>
</evidence>
<keyword evidence="5" id="KW-0813">Transport</keyword>
<feature type="transmembrane region" description="Helical" evidence="13">
    <location>
        <begin position="398"/>
        <end position="416"/>
    </location>
</feature>
<protein>
    <recommendedName>
        <fullName evidence="4">Probable multidrug resistance protein NorM</fullName>
    </recommendedName>
    <alternativeName>
        <fullName evidence="12">Multidrug-efflux transporter</fullName>
    </alternativeName>
</protein>
<dbReference type="InterPro" id="IPR002528">
    <property type="entry name" value="MATE_fam"/>
</dbReference>
<dbReference type="Pfam" id="PF01554">
    <property type="entry name" value="MatE"/>
    <property type="match status" value="2"/>
</dbReference>
<dbReference type="PIRSF" id="PIRSF006603">
    <property type="entry name" value="DinF"/>
    <property type="match status" value="1"/>
</dbReference>
<feature type="transmembrane region" description="Helical" evidence="13">
    <location>
        <begin position="42"/>
        <end position="69"/>
    </location>
</feature>
<feature type="transmembrane region" description="Helical" evidence="13">
    <location>
        <begin position="201"/>
        <end position="223"/>
    </location>
</feature>
<evidence type="ECO:0000256" key="9">
    <source>
        <dbReference type="ARBA" id="ARBA00022989"/>
    </source>
</evidence>
<evidence type="ECO:0000256" key="12">
    <source>
        <dbReference type="ARBA" id="ARBA00031636"/>
    </source>
</evidence>
<dbReference type="InterPro" id="IPR048279">
    <property type="entry name" value="MdtK-like"/>
</dbReference>
<keyword evidence="9 13" id="KW-1133">Transmembrane helix</keyword>
<evidence type="ECO:0000313" key="15">
    <source>
        <dbReference type="Proteomes" id="UP000515960"/>
    </source>
</evidence>
<evidence type="ECO:0000256" key="11">
    <source>
        <dbReference type="ARBA" id="ARBA00023136"/>
    </source>
</evidence>
<dbReference type="PANTHER" id="PTHR43298:SF2">
    <property type="entry name" value="FMN_FAD EXPORTER YEEO-RELATED"/>
    <property type="match status" value="1"/>
</dbReference>
<keyword evidence="10" id="KW-0406">Ion transport</keyword>
<dbReference type="GO" id="GO:0015297">
    <property type="term" value="F:antiporter activity"/>
    <property type="evidence" value="ECO:0007669"/>
    <property type="project" value="UniProtKB-KW"/>
</dbReference>
<keyword evidence="11 13" id="KW-0472">Membrane</keyword>
<keyword evidence="6" id="KW-0050">Antiport</keyword>
<comment type="subcellular location">
    <subcellularLocation>
        <location evidence="2">Cell membrane</location>
        <topology evidence="2">Multi-pass membrane protein</topology>
    </subcellularLocation>
</comment>
<accession>A0A7G9B8K4</accession>
<proteinExistence type="inferred from homology"/>
<gene>
    <name evidence="14" type="ORF">H8790_10095</name>
</gene>